<accession>A0AAP2DPE8</accession>
<dbReference type="EMBL" id="JAHESF010000021">
    <property type="protein sequence ID" value="MBT1699139.1"/>
    <property type="molecule type" value="Genomic_DNA"/>
</dbReference>
<keyword evidence="2" id="KW-1185">Reference proteome</keyword>
<dbReference type="AlphaFoldDB" id="A0AAP2DPE8"/>
<protein>
    <submittedName>
        <fullName evidence="1">Uncharacterized protein</fullName>
    </submittedName>
</protein>
<gene>
    <name evidence="1" type="ORF">KK083_19745</name>
</gene>
<organism evidence="1 2">
    <name type="scientific">Chryseosolibacter histidini</name>
    <dbReference type="NCBI Taxonomy" id="2782349"/>
    <lineage>
        <taxon>Bacteria</taxon>
        <taxon>Pseudomonadati</taxon>
        <taxon>Bacteroidota</taxon>
        <taxon>Cytophagia</taxon>
        <taxon>Cytophagales</taxon>
        <taxon>Chryseotaleaceae</taxon>
        <taxon>Chryseosolibacter</taxon>
    </lineage>
</organism>
<dbReference type="Proteomes" id="UP001319200">
    <property type="component" value="Unassembled WGS sequence"/>
</dbReference>
<name>A0AAP2DPE8_9BACT</name>
<dbReference type="RefSeq" id="WP_254166694.1">
    <property type="nucleotide sequence ID" value="NZ_JAHESF010000021.1"/>
</dbReference>
<sequence length="128" mass="14455">MLDEIETITNRNISNQYKAIVLVPSSGCTGCINGAEDFLVNKYLEKGKNGLFFIVSGHRSIKEAKLRLGQSVVARDVYLDLDKYFNRDPFLKGYPQVLFIKDGELTSVEEITPEASEGIYRRLLTLAY</sequence>
<evidence type="ECO:0000313" key="2">
    <source>
        <dbReference type="Proteomes" id="UP001319200"/>
    </source>
</evidence>
<evidence type="ECO:0000313" key="1">
    <source>
        <dbReference type="EMBL" id="MBT1699139.1"/>
    </source>
</evidence>
<reference evidence="1 2" key="1">
    <citation type="submission" date="2021-05" db="EMBL/GenBank/DDBJ databases">
        <title>A Polyphasic approach of four new species of the genus Ohtaekwangia: Ohtaekwangia histidinii sp. nov., Ohtaekwangia cretensis sp. nov., Ohtaekwangia indiensis sp. nov., Ohtaekwangia reichenbachii sp. nov. from diverse environment.</title>
        <authorList>
            <person name="Octaviana S."/>
        </authorList>
    </citation>
    <scope>NUCLEOTIDE SEQUENCE [LARGE SCALE GENOMIC DNA]</scope>
    <source>
        <strain evidence="1 2">PWU4</strain>
    </source>
</reference>
<comment type="caution">
    <text evidence="1">The sequence shown here is derived from an EMBL/GenBank/DDBJ whole genome shotgun (WGS) entry which is preliminary data.</text>
</comment>
<proteinExistence type="predicted"/>